<evidence type="ECO:0000313" key="2">
    <source>
        <dbReference type="EMBL" id="MBW0531780.1"/>
    </source>
</evidence>
<dbReference type="AlphaFoldDB" id="A0A9Q3EYK3"/>
<reference evidence="2" key="1">
    <citation type="submission" date="2021-03" db="EMBL/GenBank/DDBJ databases">
        <title>Draft genome sequence of rust myrtle Austropuccinia psidii MF-1, a brazilian biotype.</title>
        <authorList>
            <person name="Quecine M.C."/>
            <person name="Pachon D.M.R."/>
            <person name="Bonatelli M.L."/>
            <person name="Correr F.H."/>
            <person name="Franceschini L.M."/>
            <person name="Leite T.F."/>
            <person name="Margarido G.R.A."/>
            <person name="Almeida C.A."/>
            <person name="Ferrarezi J.A."/>
            <person name="Labate C.A."/>
        </authorList>
    </citation>
    <scope>NUCLEOTIDE SEQUENCE</scope>
    <source>
        <strain evidence="2">MF-1</strain>
    </source>
</reference>
<sequence length="151" mass="17457">MENSHYNDNSYAQEISTSNEVSSKIDKKPNFHQDESVLPQDLIDPSVRFNQVYMTGPTHKNKYNQLEKSQASFHSNFENIDPRILIEGISGENKSYPNMENIDPKLIREELDLAKTIESHIGGNDQNQVKYIPFCLEEEPLKMQFPCYTSK</sequence>
<feature type="region of interest" description="Disordered" evidence="1">
    <location>
        <begin position="1"/>
        <end position="39"/>
    </location>
</feature>
<organism evidence="2 3">
    <name type="scientific">Austropuccinia psidii MF-1</name>
    <dbReference type="NCBI Taxonomy" id="1389203"/>
    <lineage>
        <taxon>Eukaryota</taxon>
        <taxon>Fungi</taxon>
        <taxon>Dikarya</taxon>
        <taxon>Basidiomycota</taxon>
        <taxon>Pucciniomycotina</taxon>
        <taxon>Pucciniomycetes</taxon>
        <taxon>Pucciniales</taxon>
        <taxon>Sphaerophragmiaceae</taxon>
        <taxon>Austropuccinia</taxon>
    </lineage>
</organism>
<comment type="caution">
    <text evidence="2">The sequence shown here is derived from an EMBL/GenBank/DDBJ whole genome shotgun (WGS) entry which is preliminary data.</text>
</comment>
<keyword evidence="3" id="KW-1185">Reference proteome</keyword>
<evidence type="ECO:0000256" key="1">
    <source>
        <dbReference type="SAM" id="MobiDB-lite"/>
    </source>
</evidence>
<protein>
    <submittedName>
        <fullName evidence="2">Uncharacterized protein</fullName>
    </submittedName>
</protein>
<gene>
    <name evidence="2" type="ORF">O181_071495</name>
</gene>
<name>A0A9Q3EYK3_9BASI</name>
<evidence type="ECO:0000313" key="3">
    <source>
        <dbReference type="Proteomes" id="UP000765509"/>
    </source>
</evidence>
<accession>A0A9Q3EYK3</accession>
<dbReference type="Proteomes" id="UP000765509">
    <property type="component" value="Unassembled WGS sequence"/>
</dbReference>
<feature type="compositionally biased region" description="Basic and acidic residues" evidence="1">
    <location>
        <begin position="23"/>
        <end position="35"/>
    </location>
</feature>
<feature type="compositionally biased region" description="Polar residues" evidence="1">
    <location>
        <begin position="1"/>
        <end position="22"/>
    </location>
</feature>
<dbReference type="EMBL" id="AVOT02037130">
    <property type="protein sequence ID" value="MBW0531780.1"/>
    <property type="molecule type" value="Genomic_DNA"/>
</dbReference>
<proteinExistence type="predicted"/>